<evidence type="ECO:0000259" key="7">
    <source>
        <dbReference type="SMART" id="SM01359"/>
    </source>
</evidence>
<dbReference type="SMART" id="SM01360">
    <property type="entry name" value="A2M"/>
    <property type="match status" value="1"/>
</dbReference>
<dbReference type="PANTHER" id="PTHR40094">
    <property type="entry name" value="ALPHA-2-MACROGLOBULIN HOMOLOG"/>
    <property type="match status" value="1"/>
</dbReference>
<protein>
    <submittedName>
        <fullName evidence="9">Alpha-2-macroglobulin family protein</fullName>
    </submittedName>
</protein>
<dbReference type="InterPro" id="IPR008930">
    <property type="entry name" value="Terpenoid_cyclase/PrenylTrfase"/>
</dbReference>
<dbReference type="CDD" id="cd01100">
    <property type="entry name" value="APPLE_Factor_XI_like"/>
    <property type="match status" value="1"/>
</dbReference>
<keyword evidence="10" id="KW-1185">Reference proteome</keyword>
<feature type="domain" description="Alpha-2-macroglobulin" evidence="8">
    <location>
        <begin position="1151"/>
        <end position="1240"/>
    </location>
</feature>
<dbReference type="SMART" id="SM00223">
    <property type="entry name" value="APPLE"/>
    <property type="match status" value="1"/>
</dbReference>
<accession>A0A3L9Y7X3</accession>
<dbReference type="RefSeq" id="WP_121895970.1">
    <property type="nucleotide sequence ID" value="NZ_RCNT01000001.1"/>
</dbReference>
<sequence>MRPIFALLTWLLVALPVFAEDAIPDRFIAITRDVDFPGADLRPLFDTTFEACSAACLADPDCRAFTFNQRSDACFPKSGVLARNPYDGAISAEAYATDPGVLERLDGRVAALSFLRPGDLSSARRQAEGLAGEHPAGTWSVQQLADAARDAASRGDLPGAIRLTGAAITRSDAPALWAEYARHLLALSDINGQPRYQLQTRAFAAATNAALRAPDGPVLADALDILAQTLERQGRGRDTIPALRLALAQAPRADLSGALDRAIRLFGFRVLETQVDNEAAMPRICVIFSEDLEPGGVTYGDFLQSTVSGLSVDAEDRQLCISGVTHGQRYEFTLRAGLPAASGEMLQAPVTIRQYVQDRSPSVRFPGRAYILPRSEAAAIPVVAVNTDEVALRLFRVSDRNLVRSLQETYFGRPLNEWEINRFTTELAEEVWTGTGEVAQELNRDVTTRLPMGDVLTDLGPGIYALEARAANQAARDTTAATQWFLVSDLGLSTMSGADGIHVVVRGLSDAAARSGLTVSLISESNRVLGEAVTDAEGYALFDAGLALGRAGAAPAMVAVTDTDDYAFLSLRDAEFDLSDRGVEGREAAGAIDLFLTTDRGAYRAGEVIHATALARDGRAEAITGLPLTAILTRADGVEYTRTLLRESGAGGFVFALPLGTNIPRGTWRLAVHADPEAPPLASRALLVEDFLPERIDVTLSLPEGPIRPGQRPRLDLEADYLFGAPAGNLPVEGTLVLRPRDTLENWPGYRFGRHDQPPQPAFGSVPGDVVTARDGRATLTLDLPETSGPPHPRDLTVTVRVSEGSGRPVERQITRAVEPQGALIGIRPLFDGTLAEGAEAQFDLVAVNADGSVPVEWTLNRVERRYQWYSQNGAWNWEQVTTRTRIASGQETLGPDPVRIGQAVEWGAFELRVETASGAYGITSVGFEAGWYAPADTGGTPDVLDLSLDAETYSPGDTAQLRIIPRQGGTALIRVMSNRLIDMQIVELGDEPVEVALPVTDDWGSGAYVSATLLRPVVDIDAQTPARALGLAHAAIDPGDRALDVTLEAPAETMPRGPLEVALRIGNAAPGDTVYASIAAVDLGILNLTGFESPDPQGHYFGQRRLGMALRDVYGRLIDSRSGAEGRVRSGGDESAGMRMQAPPPTEALVAFHSGPLTVGQDGLARASFDIPSFNGTVRVMAVAWSRTGVGQGEADVLIRDPVVVTASLPRFLSPGDTARLLLEITHATGPTGEMRLGLTSTQGVDVGLMPFSVNLGAGETSRLSVPITAGDRPGVQEISVSLNLPDGTVVAKPLVLPVQINDPEIAETSVVTLNPGDTFTLDSAAFTGFLPGSGRATLSAGPLSRFDAPGLLQMLDRYPYGCTEQVASQAMPLLYLSSVAQTMDLTTAEDLDRRINAAISDVLVNQASNGGFGLWGAYSGDLWLDAYVTDFLSRARGQGYQVSDLAFGRALDNLRNEISFYPDFENGGEDLAYALMVLAREGTASMGDLRYYADVKATAFGSPLALGQLGAALAMYGDQPRADAMFRAGYAMLQDRLDAPEATVWRSDYGTDRRDAAGLLTLAVQAGSDAVPISDLALALTPPGRQVSTQEAVWSLLAAHALIDADSVTGLELDGQPVSGPLVEVLRAGDTTDRRITNTGTTPEALTLTRFGVPAGATEAFGNGYRISRSYVTLEGQPADPAQVPVGTRLVALLTVTPFDGREARLMINDPLPAGFEIDNPNLLRGGDIRALDGFELDDVATHTEFRQDRFMAAVDWRTDRSFRLGYIVRAVTPGEFHHPAASVEDMYRPQYRAQTVSGRLVVTE</sequence>
<feature type="chain" id="PRO_5018013791" evidence="5">
    <location>
        <begin position="20"/>
        <end position="1807"/>
    </location>
</feature>
<dbReference type="Pfam" id="PF17973">
    <property type="entry name" value="bMG10"/>
    <property type="match status" value="1"/>
</dbReference>
<dbReference type="PANTHER" id="PTHR40094:SF1">
    <property type="entry name" value="UBIQUITIN DOMAIN-CONTAINING PROTEIN"/>
    <property type="match status" value="1"/>
</dbReference>
<dbReference type="PIRSF" id="PIRSF038980">
    <property type="entry name" value="A2M_bac"/>
    <property type="match status" value="1"/>
</dbReference>
<dbReference type="InterPro" id="IPR003609">
    <property type="entry name" value="Pan_app"/>
</dbReference>
<dbReference type="Pfam" id="PF11974">
    <property type="entry name" value="bMG3"/>
    <property type="match status" value="1"/>
</dbReference>
<evidence type="ECO:0000256" key="5">
    <source>
        <dbReference type="SAM" id="SignalP"/>
    </source>
</evidence>
<dbReference type="Pfam" id="PF21142">
    <property type="entry name" value="A2M_bMG2"/>
    <property type="match status" value="1"/>
</dbReference>
<dbReference type="GO" id="GO:0005615">
    <property type="term" value="C:extracellular space"/>
    <property type="evidence" value="ECO:0007669"/>
    <property type="project" value="InterPro"/>
</dbReference>
<dbReference type="Gene3D" id="3.50.4.10">
    <property type="entry name" value="Hepatocyte Growth Factor"/>
    <property type="match status" value="1"/>
</dbReference>
<dbReference type="InterPro" id="IPR011626">
    <property type="entry name" value="Alpha-macroglobulin_TED"/>
</dbReference>
<dbReference type="InterPro" id="IPR041246">
    <property type="entry name" value="Bact_MG10"/>
</dbReference>
<dbReference type="InterPro" id="IPR002890">
    <property type="entry name" value="MG2"/>
</dbReference>
<dbReference type="EMBL" id="RCNT01000001">
    <property type="protein sequence ID" value="RMA43378.1"/>
    <property type="molecule type" value="Genomic_DNA"/>
</dbReference>
<dbReference type="InterPro" id="IPR051802">
    <property type="entry name" value="YfhM-like"/>
</dbReference>
<dbReference type="Pfam" id="PF17972">
    <property type="entry name" value="bMG5"/>
    <property type="match status" value="1"/>
</dbReference>
<comment type="caution">
    <text evidence="9">The sequence shown here is derived from an EMBL/GenBank/DDBJ whole genome shotgun (WGS) entry which is preliminary data.</text>
</comment>
<dbReference type="Pfam" id="PF01835">
    <property type="entry name" value="MG2"/>
    <property type="match status" value="1"/>
</dbReference>
<dbReference type="Pfam" id="PF07678">
    <property type="entry name" value="TED_complement"/>
    <property type="match status" value="1"/>
</dbReference>
<evidence type="ECO:0000259" key="8">
    <source>
        <dbReference type="SMART" id="SM01360"/>
    </source>
</evidence>
<organism evidence="9 10">
    <name type="scientific">Rhodophyticola porphyridii</name>
    <dbReference type="NCBI Taxonomy" id="1852017"/>
    <lineage>
        <taxon>Bacteria</taxon>
        <taxon>Pseudomonadati</taxon>
        <taxon>Pseudomonadota</taxon>
        <taxon>Alphaproteobacteria</taxon>
        <taxon>Rhodobacterales</taxon>
        <taxon>Roseobacteraceae</taxon>
        <taxon>Rhodophyticola</taxon>
    </lineage>
</organism>
<dbReference type="InterPro" id="IPR041203">
    <property type="entry name" value="Bact_A2M_MG5"/>
</dbReference>
<dbReference type="InterPro" id="IPR001599">
    <property type="entry name" value="Macroglobln_a2"/>
</dbReference>
<dbReference type="Proteomes" id="UP000281343">
    <property type="component" value="Unassembled WGS sequence"/>
</dbReference>
<dbReference type="InterPro" id="IPR021868">
    <property type="entry name" value="Alpha_2_Macroglob_MG3"/>
</dbReference>
<dbReference type="InterPro" id="IPR049120">
    <property type="entry name" value="A2M_bMG2"/>
</dbReference>
<dbReference type="Gene3D" id="2.60.40.1930">
    <property type="match status" value="1"/>
</dbReference>
<proteinExistence type="inferred from homology"/>
<evidence type="ECO:0000256" key="1">
    <source>
        <dbReference type="ARBA" id="ARBA00010556"/>
    </source>
</evidence>
<feature type="signal peptide" evidence="5">
    <location>
        <begin position="1"/>
        <end position="19"/>
    </location>
</feature>
<dbReference type="InterPro" id="IPR041462">
    <property type="entry name" value="Bact_A2M_MG6"/>
</dbReference>
<dbReference type="InterPro" id="IPR000177">
    <property type="entry name" value="Apple"/>
</dbReference>
<evidence type="ECO:0000256" key="2">
    <source>
        <dbReference type="ARBA" id="ARBA00022729"/>
    </source>
</evidence>
<keyword evidence="3" id="KW-0677">Repeat</keyword>
<dbReference type="GO" id="GO:0006508">
    <property type="term" value="P:proteolysis"/>
    <property type="evidence" value="ECO:0007669"/>
    <property type="project" value="InterPro"/>
</dbReference>
<feature type="domain" description="Alpha-2-macroglobulin bait region" evidence="7">
    <location>
        <begin position="945"/>
        <end position="1089"/>
    </location>
</feature>
<dbReference type="GO" id="GO:0004866">
    <property type="term" value="F:endopeptidase inhibitor activity"/>
    <property type="evidence" value="ECO:0007669"/>
    <property type="project" value="InterPro"/>
</dbReference>
<dbReference type="Pfam" id="PF14295">
    <property type="entry name" value="PAN_4"/>
    <property type="match status" value="1"/>
</dbReference>
<evidence type="ECO:0000259" key="6">
    <source>
        <dbReference type="SMART" id="SM00223"/>
    </source>
</evidence>
<reference evidence="9 10" key="1">
    <citation type="submission" date="2018-10" db="EMBL/GenBank/DDBJ databases">
        <authorList>
            <person name="Jung H.S."/>
            <person name="Jeon C.O."/>
        </authorList>
    </citation>
    <scope>NUCLEOTIDE SEQUENCE [LARGE SCALE GENOMIC DNA]</scope>
    <source>
        <strain evidence="9 10">MA-7-27</strain>
    </source>
</reference>
<dbReference type="InterPro" id="IPR026284">
    <property type="entry name" value="A2MG_proteobact"/>
</dbReference>
<evidence type="ECO:0000256" key="4">
    <source>
        <dbReference type="ARBA" id="ARBA00023157"/>
    </source>
</evidence>
<name>A0A3L9Y7X3_9RHOB</name>
<dbReference type="Pfam" id="PF00207">
    <property type="entry name" value="A2M"/>
    <property type="match status" value="1"/>
</dbReference>
<feature type="domain" description="Apple" evidence="6">
    <location>
        <begin position="30"/>
        <end position="93"/>
    </location>
</feature>
<evidence type="ECO:0000313" key="9">
    <source>
        <dbReference type="EMBL" id="RMA43378.1"/>
    </source>
</evidence>
<evidence type="ECO:0000256" key="3">
    <source>
        <dbReference type="ARBA" id="ARBA00022737"/>
    </source>
</evidence>
<gene>
    <name evidence="9" type="ORF">D9R08_00010</name>
</gene>
<comment type="similarity">
    <text evidence="1">Belongs to the protease inhibitor I39 (alpha-2-macroglobulin) family. Bacterial alpha-2-macroglobulin subfamily.</text>
</comment>
<dbReference type="SMART" id="SM01359">
    <property type="entry name" value="A2M_N_2"/>
    <property type="match status" value="1"/>
</dbReference>
<dbReference type="OrthoDB" id="9767116at2"/>
<dbReference type="Pfam" id="PF07703">
    <property type="entry name" value="A2M_BRD"/>
    <property type="match status" value="1"/>
</dbReference>
<keyword evidence="2 5" id="KW-0732">Signal</keyword>
<dbReference type="InterPro" id="IPR011625">
    <property type="entry name" value="A2M_N_BRD"/>
</dbReference>
<dbReference type="Pfam" id="PF17962">
    <property type="entry name" value="bMG6"/>
    <property type="match status" value="1"/>
</dbReference>
<dbReference type="Gene3D" id="1.50.10.20">
    <property type="match status" value="1"/>
</dbReference>
<dbReference type="SUPFAM" id="SSF48239">
    <property type="entry name" value="Terpenoid cyclases/Protein prenyltransferases"/>
    <property type="match status" value="1"/>
</dbReference>
<evidence type="ECO:0000313" key="10">
    <source>
        <dbReference type="Proteomes" id="UP000281343"/>
    </source>
</evidence>
<keyword evidence="4" id="KW-1015">Disulfide bond</keyword>
<dbReference type="CDD" id="cd02891">
    <property type="entry name" value="A2M_like"/>
    <property type="match status" value="1"/>
</dbReference>